<reference evidence="1 2" key="1">
    <citation type="submission" date="2018-03" db="EMBL/GenBank/DDBJ databases">
        <title>Draft Genome Sequences of the Obligatory Marine Myxobacteria Enhygromyxa salina SWB005.</title>
        <authorList>
            <person name="Poehlein A."/>
            <person name="Moghaddam J.A."/>
            <person name="Harms H."/>
            <person name="Alanjari M."/>
            <person name="Koenig G.M."/>
            <person name="Daniel R."/>
            <person name="Schaeberle T.F."/>
        </authorList>
    </citation>
    <scope>NUCLEOTIDE SEQUENCE [LARGE SCALE GENOMIC DNA]</scope>
    <source>
        <strain evidence="1 2">SWB005</strain>
    </source>
</reference>
<organism evidence="1 2">
    <name type="scientific">Enhygromyxa salina</name>
    <dbReference type="NCBI Taxonomy" id="215803"/>
    <lineage>
        <taxon>Bacteria</taxon>
        <taxon>Pseudomonadati</taxon>
        <taxon>Myxococcota</taxon>
        <taxon>Polyangia</taxon>
        <taxon>Nannocystales</taxon>
        <taxon>Nannocystaceae</taxon>
        <taxon>Enhygromyxa</taxon>
    </lineage>
</organism>
<dbReference type="AlphaFoldDB" id="A0A2S9YGH6"/>
<gene>
    <name evidence="1" type="ORF">ENSA5_09920</name>
</gene>
<dbReference type="EMBL" id="PVNK01000055">
    <property type="protein sequence ID" value="PRQ04208.1"/>
    <property type="molecule type" value="Genomic_DNA"/>
</dbReference>
<accession>A0A2S9YGH6</accession>
<proteinExistence type="predicted"/>
<comment type="caution">
    <text evidence="1">The sequence shown here is derived from an EMBL/GenBank/DDBJ whole genome shotgun (WGS) entry which is preliminary data.</text>
</comment>
<protein>
    <submittedName>
        <fullName evidence="1">Uncharacterized protein</fullName>
    </submittedName>
</protein>
<name>A0A2S9YGH6_9BACT</name>
<sequence length="57" mass="6024">MHCTTRLTAVTTTRPAARGAANVAETELSGDADANFYGALRIAPDTLPYTLPYNPQG</sequence>
<dbReference type="Proteomes" id="UP000237968">
    <property type="component" value="Unassembled WGS sequence"/>
</dbReference>
<evidence type="ECO:0000313" key="1">
    <source>
        <dbReference type="EMBL" id="PRQ04208.1"/>
    </source>
</evidence>
<keyword evidence="2" id="KW-1185">Reference proteome</keyword>
<evidence type="ECO:0000313" key="2">
    <source>
        <dbReference type="Proteomes" id="UP000237968"/>
    </source>
</evidence>